<dbReference type="Gene3D" id="3.40.1520.20">
    <property type="match status" value="2"/>
</dbReference>
<dbReference type="CDD" id="cd07185">
    <property type="entry name" value="OmpA_C-like"/>
    <property type="match status" value="1"/>
</dbReference>
<accession>A0A9Y2L266</accession>
<dbReference type="PROSITE" id="PS51123">
    <property type="entry name" value="OMPA_2"/>
    <property type="match status" value="1"/>
</dbReference>
<evidence type="ECO:0000313" key="9">
    <source>
        <dbReference type="Proteomes" id="UP001238334"/>
    </source>
</evidence>
<protein>
    <submittedName>
        <fullName evidence="8">OmpA family protein</fullName>
    </submittedName>
</protein>
<evidence type="ECO:0000256" key="3">
    <source>
        <dbReference type="ARBA" id="ARBA00023237"/>
    </source>
</evidence>
<evidence type="ECO:0000256" key="6">
    <source>
        <dbReference type="SAM" id="SignalP"/>
    </source>
</evidence>
<feature type="chain" id="PRO_5040991176" evidence="6">
    <location>
        <begin position="18"/>
        <end position="654"/>
    </location>
</feature>
<evidence type="ECO:0000259" key="7">
    <source>
        <dbReference type="PROSITE" id="PS51123"/>
    </source>
</evidence>
<dbReference type="SUPFAM" id="SSF103088">
    <property type="entry name" value="OmpA-like"/>
    <property type="match status" value="1"/>
</dbReference>
<dbReference type="KEGG" id="ppso:QPJ95_05085"/>
<feature type="compositionally biased region" description="Low complexity" evidence="5">
    <location>
        <begin position="625"/>
        <end position="636"/>
    </location>
</feature>
<keyword evidence="6" id="KW-0732">Signal</keyword>
<dbReference type="PANTHER" id="PTHR30329">
    <property type="entry name" value="STATOR ELEMENT OF FLAGELLAR MOTOR COMPLEX"/>
    <property type="match status" value="1"/>
</dbReference>
<dbReference type="InterPro" id="IPR036737">
    <property type="entry name" value="OmpA-like_sf"/>
</dbReference>
<dbReference type="Gene3D" id="3.30.1330.60">
    <property type="entry name" value="OmpA-like domain"/>
    <property type="match status" value="1"/>
</dbReference>
<dbReference type="PANTHER" id="PTHR30329:SF21">
    <property type="entry name" value="LIPOPROTEIN YIAD-RELATED"/>
    <property type="match status" value="1"/>
</dbReference>
<proteinExistence type="predicted"/>
<dbReference type="InterPro" id="IPR006664">
    <property type="entry name" value="OMP_bac"/>
</dbReference>
<name>A0A9Y2L266_9RHOB</name>
<organism evidence="8 9">
    <name type="scientific">Parasedimentitalea psychrophila</name>
    <dbReference type="NCBI Taxonomy" id="2997337"/>
    <lineage>
        <taxon>Bacteria</taxon>
        <taxon>Pseudomonadati</taxon>
        <taxon>Pseudomonadota</taxon>
        <taxon>Alphaproteobacteria</taxon>
        <taxon>Rhodobacterales</taxon>
        <taxon>Paracoccaceae</taxon>
        <taxon>Parasedimentitalea</taxon>
    </lineage>
</organism>
<sequence>MRLSSLLIVSFTFLAAAGLSLVAARFAVTGMENSTEIAVRQTLDETGHDWAEVTADGLRVVLNGTAPDEANRFTAISVVGGTVDASRIIDEMEVTPTADLAPPRFSVEILRNESGISIIGLIPTGTGRAAIVEQLARVVGEDRVADLLETARYDAPEGWVAAMDYAIKSLKRLPRAKISVVVGQVSITAITNSAKEKLALEKELNRSAPPGLRLALDIAAPRPVITPFALRYHIDQNGGRFDDCSAESDASRDRILAAAQKAELAAPATCVIGMGVPSPNWSRAAELSIASLAQLGAGSVRITNADITLVATVETSPELFDQVIGELENALPQVFALHAVLPEPEAETETEIGGPPEFTATLSPEGQVQLRGRLTDETLRHLTNSFAKARFGSDNVYGATRVVDGLPANWPVRVLAGLESLSQLRRGSLIVTPDHVALRGMSHQENATAEISKLLSAKLGEAESYGLDISYEPPPEPEDKPMEPEQCETQLASIQQLGKIAFEPGSATVAAGSRGTMDAIAVILEQCGEVRLEIQGHTDSQGREGMNQNLSQARAQSVLNELRARRVVTSSFAAKGYGESTPIADNGTEEGREQNRRITFHLIRPEQSPEPESTLDGAAREDTASDSASDPTSETSGETAPDTEAPTDQEIPVQ</sequence>
<dbReference type="RefSeq" id="WP_270918562.1">
    <property type="nucleotide sequence ID" value="NZ_CP127247.1"/>
</dbReference>
<keyword evidence="2 4" id="KW-0472">Membrane</keyword>
<evidence type="ECO:0000256" key="5">
    <source>
        <dbReference type="SAM" id="MobiDB-lite"/>
    </source>
</evidence>
<dbReference type="PRINTS" id="PR01021">
    <property type="entry name" value="OMPADOMAIN"/>
</dbReference>
<reference evidence="8 9" key="1">
    <citation type="submission" date="2023-06" db="EMBL/GenBank/DDBJ databases">
        <title>Parasedimentitalea psychrophila sp. nov., a psychrophilic bacterium isolated from deep-sea sediment.</title>
        <authorList>
            <person name="Li A."/>
        </authorList>
    </citation>
    <scope>NUCLEOTIDE SEQUENCE [LARGE SCALE GENOMIC DNA]</scope>
    <source>
        <strain evidence="8 9">QS115</strain>
    </source>
</reference>
<dbReference type="InterPro" id="IPR050330">
    <property type="entry name" value="Bact_OuterMem_StrucFunc"/>
</dbReference>
<dbReference type="InterPro" id="IPR006665">
    <property type="entry name" value="OmpA-like"/>
</dbReference>
<evidence type="ECO:0000256" key="4">
    <source>
        <dbReference type="PROSITE-ProRule" id="PRU00473"/>
    </source>
</evidence>
<feature type="region of interest" description="Disordered" evidence="5">
    <location>
        <begin position="600"/>
        <end position="654"/>
    </location>
</feature>
<dbReference type="Proteomes" id="UP001238334">
    <property type="component" value="Chromosome"/>
</dbReference>
<gene>
    <name evidence="8" type="ORF">QPJ95_05085</name>
</gene>
<dbReference type="Pfam" id="PF00691">
    <property type="entry name" value="OmpA"/>
    <property type="match status" value="1"/>
</dbReference>
<comment type="subcellular location">
    <subcellularLocation>
        <location evidence="1">Cell outer membrane</location>
    </subcellularLocation>
</comment>
<feature type="signal peptide" evidence="6">
    <location>
        <begin position="1"/>
        <end position="17"/>
    </location>
</feature>
<evidence type="ECO:0000256" key="1">
    <source>
        <dbReference type="ARBA" id="ARBA00004442"/>
    </source>
</evidence>
<dbReference type="GO" id="GO:0009279">
    <property type="term" value="C:cell outer membrane"/>
    <property type="evidence" value="ECO:0007669"/>
    <property type="project" value="UniProtKB-SubCell"/>
</dbReference>
<dbReference type="AlphaFoldDB" id="A0A9Y2L266"/>
<keyword evidence="9" id="KW-1185">Reference proteome</keyword>
<feature type="domain" description="OmpA-like" evidence="7">
    <location>
        <begin position="489"/>
        <end position="606"/>
    </location>
</feature>
<evidence type="ECO:0000313" key="8">
    <source>
        <dbReference type="EMBL" id="WIY26301.1"/>
    </source>
</evidence>
<dbReference type="EMBL" id="CP127247">
    <property type="protein sequence ID" value="WIY26301.1"/>
    <property type="molecule type" value="Genomic_DNA"/>
</dbReference>
<keyword evidence="3" id="KW-0998">Cell outer membrane</keyword>
<evidence type="ECO:0000256" key="2">
    <source>
        <dbReference type="ARBA" id="ARBA00023136"/>
    </source>
</evidence>